<reference evidence="7 8" key="1">
    <citation type="journal article" date="2014" name="Genome Announc.">
        <title>Draft Genome Sequence of the Algicidal Bacterium Mangrovimonas yunxiaonensis Strain LY01.</title>
        <authorList>
            <person name="Li Y."/>
            <person name="Zhu H."/>
            <person name="Li C."/>
            <person name="Zhang H."/>
            <person name="Chen Z."/>
            <person name="Zheng W."/>
            <person name="Xu H."/>
            <person name="Zheng T."/>
        </authorList>
    </citation>
    <scope>NUCLEOTIDE SEQUENCE [LARGE SCALE GENOMIC DNA]</scope>
    <source>
        <strain evidence="7 8">LY01</strain>
    </source>
</reference>
<reference evidence="8" key="2">
    <citation type="submission" date="2014-07" db="EMBL/GenBank/DDBJ databases">
        <title>Genome sequence of Mangrovimonas yunxiaonensis.</title>
        <authorList>
            <person name="Li Y."/>
            <person name="Zheng T."/>
        </authorList>
    </citation>
    <scope>NUCLEOTIDE SEQUENCE [LARGE SCALE GENOMIC DNA]</scope>
    <source>
        <strain evidence="8">LY01</strain>
    </source>
</reference>
<proteinExistence type="predicted"/>
<feature type="transmembrane region" description="Helical" evidence="5">
    <location>
        <begin position="216"/>
        <end position="235"/>
    </location>
</feature>
<dbReference type="PANTHER" id="PTHR37422">
    <property type="entry name" value="TEICHURONIC ACID BIOSYNTHESIS PROTEIN TUAE"/>
    <property type="match status" value="1"/>
</dbReference>
<gene>
    <name evidence="7" type="ORF">IA57_05240</name>
</gene>
<keyword evidence="3 5" id="KW-1133">Transmembrane helix</keyword>
<dbReference type="PANTHER" id="PTHR37422:SF13">
    <property type="entry name" value="LIPOPOLYSACCHARIDE BIOSYNTHESIS PROTEIN PA4999-RELATED"/>
    <property type="match status" value="1"/>
</dbReference>
<feature type="transmembrane region" description="Helical" evidence="5">
    <location>
        <begin position="108"/>
        <end position="130"/>
    </location>
</feature>
<dbReference type="EMBL" id="JPFK01000005">
    <property type="protein sequence ID" value="KFB01236.1"/>
    <property type="molecule type" value="Genomic_DNA"/>
</dbReference>
<dbReference type="GO" id="GO:0016020">
    <property type="term" value="C:membrane"/>
    <property type="evidence" value="ECO:0007669"/>
    <property type="project" value="UniProtKB-SubCell"/>
</dbReference>
<feature type="transmembrane region" description="Helical" evidence="5">
    <location>
        <begin position="177"/>
        <end position="210"/>
    </location>
</feature>
<dbReference type="STRING" id="1197477.IA57_05240"/>
<keyword evidence="2 5" id="KW-0812">Transmembrane</keyword>
<keyword evidence="4 5" id="KW-0472">Membrane</keyword>
<feature type="transmembrane region" description="Helical" evidence="5">
    <location>
        <begin position="28"/>
        <end position="47"/>
    </location>
</feature>
<evidence type="ECO:0000256" key="1">
    <source>
        <dbReference type="ARBA" id="ARBA00004141"/>
    </source>
</evidence>
<dbReference type="InterPro" id="IPR051533">
    <property type="entry name" value="WaaL-like"/>
</dbReference>
<protein>
    <recommendedName>
        <fullName evidence="6">O-antigen ligase-related domain-containing protein</fullName>
    </recommendedName>
</protein>
<comment type="subcellular location">
    <subcellularLocation>
        <location evidence="1">Membrane</location>
        <topology evidence="1">Multi-pass membrane protein</topology>
    </subcellularLocation>
</comment>
<feature type="domain" description="O-antigen ligase-related" evidence="6">
    <location>
        <begin position="181"/>
        <end position="338"/>
    </location>
</feature>
<dbReference type="Pfam" id="PF04932">
    <property type="entry name" value="Wzy_C"/>
    <property type="match status" value="1"/>
</dbReference>
<dbReference type="eggNOG" id="COG3307">
    <property type="taxonomic scope" value="Bacteria"/>
</dbReference>
<evidence type="ECO:0000313" key="7">
    <source>
        <dbReference type="EMBL" id="KFB01236.1"/>
    </source>
</evidence>
<dbReference type="AlphaFoldDB" id="A0A084TKK0"/>
<evidence type="ECO:0000259" key="6">
    <source>
        <dbReference type="Pfam" id="PF04932"/>
    </source>
</evidence>
<name>A0A084TKK0_9FLAO</name>
<evidence type="ECO:0000313" key="8">
    <source>
        <dbReference type="Proteomes" id="UP000028521"/>
    </source>
</evidence>
<dbReference type="OrthoDB" id="1424618at2"/>
<evidence type="ECO:0000256" key="4">
    <source>
        <dbReference type="ARBA" id="ARBA00023136"/>
    </source>
</evidence>
<keyword evidence="8" id="KW-1185">Reference proteome</keyword>
<accession>A0A084TKK0</accession>
<evidence type="ECO:0000256" key="3">
    <source>
        <dbReference type="ARBA" id="ARBA00022989"/>
    </source>
</evidence>
<feature type="transmembrane region" description="Helical" evidence="5">
    <location>
        <begin position="358"/>
        <end position="388"/>
    </location>
</feature>
<dbReference type="RefSeq" id="WP_036120139.1">
    <property type="nucleotide sequence ID" value="NZ_JPFK01000005.1"/>
</dbReference>
<dbReference type="InterPro" id="IPR007016">
    <property type="entry name" value="O-antigen_ligase-rel_domated"/>
</dbReference>
<feature type="transmembrane region" description="Helical" evidence="5">
    <location>
        <begin position="59"/>
        <end position="76"/>
    </location>
</feature>
<evidence type="ECO:0000256" key="5">
    <source>
        <dbReference type="SAM" id="Phobius"/>
    </source>
</evidence>
<dbReference type="Proteomes" id="UP000028521">
    <property type="component" value="Unassembled WGS sequence"/>
</dbReference>
<comment type="caution">
    <text evidence="7">The sequence shown here is derived from an EMBL/GenBank/DDBJ whole genome shotgun (WGS) entry which is preliminary data.</text>
</comment>
<sequence length="398" mass="46655">MNISLSKVYNYIFILLCVSLPYEDLVSAVPNILLLLLVVLSFFVIKTEDVVEVFKKEQAFLGYASIIAIVLLFSFIHIDFSFLKKLLIPFVFILISLPFKNYDKLKKLFIISVFLAVVLSVYNIIEYILSSEDFKFSKGNHINDILVSERLYIGFYSVISMVCSLDFIKSNHRLKRFFIVNVVLLTVFLFFIAARIAIVSSVLILFYFIICELNRKQRFFLGFTAILVITLFFILNKNLTKRFFHLDDIYNDGLFEKIKIHEPRYDIWKCSVEVFFNEKAYLFGNGYTHSNDLLVDCYKNEILIQKRQDWFVEKKFNTHNQFLDFLLAYGVITLILLILLLTSLIYRGNYTFLSNSLLGALILIMFVENIFYRQLGCYLFALVFVIILNIKKRKESSI</sequence>
<organism evidence="7 8">
    <name type="scientific">Mangrovimonas yunxiaonensis</name>
    <dbReference type="NCBI Taxonomy" id="1197477"/>
    <lineage>
        <taxon>Bacteria</taxon>
        <taxon>Pseudomonadati</taxon>
        <taxon>Bacteroidota</taxon>
        <taxon>Flavobacteriia</taxon>
        <taxon>Flavobacteriales</taxon>
        <taxon>Flavobacteriaceae</taxon>
        <taxon>Mangrovimonas</taxon>
    </lineage>
</organism>
<evidence type="ECO:0000256" key="2">
    <source>
        <dbReference type="ARBA" id="ARBA00022692"/>
    </source>
</evidence>
<feature type="transmembrane region" description="Helical" evidence="5">
    <location>
        <begin position="322"/>
        <end position="346"/>
    </location>
</feature>